<dbReference type="AlphaFoldDB" id="A0A2S6HQS7"/>
<dbReference type="GO" id="GO:0008080">
    <property type="term" value="F:N-acetyltransferase activity"/>
    <property type="evidence" value="ECO:0007669"/>
    <property type="project" value="InterPro"/>
</dbReference>
<reference evidence="2 3" key="1">
    <citation type="submission" date="2018-02" db="EMBL/GenBank/DDBJ databases">
        <title>Genomic Encyclopedia of Archaeal and Bacterial Type Strains, Phase II (KMG-II): from individual species to whole genera.</title>
        <authorList>
            <person name="Goeker M."/>
        </authorList>
    </citation>
    <scope>NUCLEOTIDE SEQUENCE [LARGE SCALE GENOMIC DNA]</scope>
    <source>
        <strain evidence="2 3">DSM 3808</strain>
    </source>
</reference>
<proteinExistence type="predicted"/>
<dbReference type="PANTHER" id="PTHR13538:SF4">
    <property type="entry name" value="N-ALPHA-ACETYLTRANSFERASE 80"/>
    <property type="match status" value="1"/>
</dbReference>
<evidence type="ECO:0000313" key="2">
    <source>
        <dbReference type="EMBL" id="PPK79958.1"/>
    </source>
</evidence>
<keyword evidence="3" id="KW-1185">Reference proteome</keyword>
<sequence>MVSIRYVQEEDRNFWLKLDRHLQTTEFEKKIRDKMGYVLLEDHIPYGLLRYNLFWDNTPFCTMLYVDSDTRGRGYGNKLMNFWENDMKSMGYGMLMTSTQVDEDAQYFYRKLGYQDSGGLIINIPGYEQPMEMFLIKKI</sequence>
<dbReference type="PANTHER" id="PTHR13538">
    <property type="entry name" value="N-ACETYLTRANSFERASE 6"/>
    <property type="match status" value="1"/>
</dbReference>
<dbReference type="OrthoDB" id="9800604at2"/>
<name>A0A2S6HQS7_9FIRM</name>
<dbReference type="EMBL" id="PTJA01000008">
    <property type="protein sequence ID" value="PPK79958.1"/>
    <property type="molecule type" value="Genomic_DNA"/>
</dbReference>
<dbReference type="SUPFAM" id="SSF55729">
    <property type="entry name" value="Acyl-CoA N-acyltransferases (Nat)"/>
    <property type="match status" value="1"/>
</dbReference>
<feature type="domain" description="N-acetyltransferase" evidence="1">
    <location>
        <begin position="2"/>
        <end position="136"/>
    </location>
</feature>
<dbReference type="Pfam" id="PF13508">
    <property type="entry name" value="Acetyltransf_7"/>
    <property type="match status" value="1"/>
</dbReference>
<dbReference type="GO" id="GO:0005737">
    <property type="term" value="C:cytoplasm"/>
    <property type="evidence" value="ECO:0007669"/>
    <property type="project" value="TreeGrafter"/>
</dbReference>
<dbReference type="InterPro" id="IPR000182">
    <property type="entry name" value="GNAT_dom"/>
</dbReference>
<evidence type="ECO:0000259" key="1">
    <source>
        <dbReference type="PROSITE" id="PS51186"/>
    </source>
</evidence>
<dbReference type="Proteomes" id="UP000237749">
    <property type="component" value="Unassembled WGS sequence"/>
</dbReference>
<accession>A0A2S6HQS7</accession>
<dbReference type="CDD" id="cd04301">
    <property type="entry name" value="NAT_SF"/>
    <property type="match status" value="1"/>
</dbReference>
<dbReference type="InterPro" id="IPR039840">
    <property type="entry name" value="NAA80"/>
</dbReference>
<organism evidence="2 3">
    <name type="scientific">Lacrimispora xylanisolvens</name>
    <dbReference type="NCBI Taxonomy" id="384636"/>
    <lineage>
        <taxon>Bacteria</taxon>
        <taxon>Bacillati</taxon>
        <taxon>Bacillota</taxon>
        <taxon>Clostridia</taxon>
        <taxon>Lachnospirales</taxon>
        <taxon>Lachnospiraceae</taxon>
        <taxon>Lacrimispora</taxon>
    </lineage>
</organism>
<comment type="caution">
    <text evidence="2">The sequence shown here is derived from an EMBL/GenBank/DDBJ whole genome shotgun (WGS) entry which is preliminary data.</text>
</comment>
<dbReference type="Gene3D" id="3.40.630.30">
    <property type="match status" value="1"/>
</dbReference>
<dbReference type="InterPro" id="IPR016181">
    <property type="entry name" value="Acyl_CoA_acyltransferase"/>
</dbReference>
<keyword evidence="2" id="KW-0808">Transferase</keyword>
<protein>
    <submittedName>
        <fullName evidence="2">Acetyltransferase (GNAT) family protein</fullName>
    </submittedName>
</protein>
<evidence type="ECO:0000313" key="3">
    <source>
        <dbReference type="Proteomes" id="UP000237749"/>
    </source>
</evidence>
<gene>
    <name evidence="2" type="ORF">BXY41_108183</name>
</gene>
<dbReference type="RefSeq" id="WP_104437850.1">
    <property type="nucleotide sequence ID" value="NZ_PTJA01000008.1"/>
</dbReference>
<dbReference type="GO" id="GO:1905502">
    <property type="term" value="F:acetyl-CoA binding"/>
    <property type="evidence" value="ECO:0007669"/>
    <property type="project" value="TreeGrafter"/>
</dbReference>
<dbReference type="PROSITE" id="PS51186">
    <property type="entry name" value="GNAT"/>
    <property type="match status" value="1"/>
</dbReference>